<dbReference type="InterPro" id="IPR052354">
    <property type="entry name" value="Cell_Wall_Dynamics_Protein"/>
</dbReference>
<dbReference type="SUPFAM" id="SSF53187">
    <property type="entry name" value="Zn-dependent exopeptidases"/>
    <property type="match status" value="1"/>
</dbReference>
<evidence type="ECO:0000256" key="1">
    <source>
        <dbReference type="ARBA" id="ARBA00022801"/>
    </source>
</evidence>
<feature type="compositionally biased region" description="Acidic residues" evidence="3">
    <location>
        <begin position="242"/>
        <end position="251"/>
    </location>
</feature>
<sequence length="609" mass="68163">MFKKGITIVLTFLLVLPVLFRAIPAYSNDEQVIIKVENLNVREGPGLTYGIIGSVQKGESYKVMERKEDWIKISLPKNRSGWVANWLVEETRVKTAQSNQAVVTVDGLRIRKGPGIHFGVIGFVNQDQYVTVLNSVEGWVNISSNNVNGWVSKDFLKFMPTQEEVKTPSNLTGTITVNRLNVRNEPSLSSSVIGKLNEGEEVRVQQVGSDWVKIEFNETKAWVSADYVLIKEKEENSNNDSEQIEEEEDIEVTNPDQPSSEEEKTEPPTSDQTVEQPAVVTASILNVREEGSLSSNIMDNVANGEKVTIIEEQNNWNKIRYQDNKIGWVAGWFLEKVKNTPSPEKPATPEEQEEIMILYNGTNIRGGPATSYPVVQRANQGQTFKIVSKVGDWYEIEVTPQNQAYVAGWIVSSSNAESSVEKTGEAQYLTGKIIVIDAGHGGEDRGTTGSSGTLEKKLTARTSELLAEKLRSAGAKVVLTRSDDRYLSLRSRVSLAHYYYADVFISLHYDSFQDSSVNGITSYYYNSTNKALAQMVQSEMIGKTKLNDRGARFGNYFVLRENKQPAILLELGYLSNPMEEVTVQTSQYQEQVTSAIYYGLAKYFKSIKR</sequence>
<feature type="domain" description="SH3b" evidence="4">
    <location>
        <begin position="98"/>
        <end position="160"/>
    </location>
</feature>
<dbReference type="PROSITE" id="PS51781">
    <property type="entry name" value="SH3B"/>
    <property type="match status" value="5"/>
</dbReference>
<keyword evidence="2" id="KW-0961">Cell wall biogenesis/degradation</keyword>
<dbReference type="InterPro" id="IPR003646">
    <property type="entry name" value="SH3-like_bac-type"/>
</dbReference>
<evidence type="ECO:0000313" key="6">
    <source>
        <dbReference type="Proteomes" id="UP001500782"/>
    </source>
</evidence>
<dbReference type="Gene3D" id="3.40.630.40">
    <property type="entry name" value="Zn-dependent exopeptidases"/>
    <property type="match status" value="1"/>
</dbReference>
<dbReference type="Gene3D" id="2.30.30.40">
    <property type="entry name" value="SH3 Domains"/>
    <property type="match status" value="5"/>
</dbReference>
<dbReference type="SMART" id="SM00646">
    <property type="entry name" value="Ami_3"/>
    <property type="match status" value="1"/>
</dbReference>
<feature type="domain" description="SH3b" evidence="4">
    <location>
        <begin position="275"/>
        <end position="338"/>
    </location>
</feature>
<protein>
    <submittedName>
        <fullName evidence="5">SH3 domain-containing protein</fullName>
    </submittedName>
</protein>
<dbReference type="PIRSF" id="PIRSF037846">
    <property type="entry name" value="Autolysin_YrvJ_prd"/>
    <property type="match status" value="1"/>
</dbReference>
<organism evidence="5 6">
    <name type="scientific">Bacillus carboniphilus</name>
    <dbReference type="NCBI Taxonomy" id="86663"/>
    <lineage>
        <taxon>Bacteria</taxon>
        <taxon>Bacillati</taxon>
        <taxon>Bacillota</taxon>
        <taxon>Bacilli</taxon>
        <taxon>Bacillales</taxon>
        <taxon>Bacillaceae</taxon>
        <taxon>Bacillus</taxon>
    </lineage>
</organism>
<comment type="caution">
    <text evidence="5">The sequence shown here is derived from an EMBL/GenBank/DDBJ whole genome shotgun (WGS) entry which is preliminary data.</text>
</comment>
<dbReference type="RefSeq" id="WP_343799779.1">
    <property type="nucleotide sequence ID" value="NZ_BAAADJ010000023.1"/>
</dbReference>
<dbReference type="InterPro" id="IPR002508">
    <property type="entry name" value="MurNAc-LAA_cat"/>
</dbReference>
<dbReference type="Pfam" id="PF01520">
    <property type="entry name" value="Amidase_3"/>
    <property type="match status" value="1"/>
</dbReference>
<name>A0ABN0WE59_9BACI</name>
<feature type="domain" description="SH3b" evidence="4">
    <location>
        <begin position="170"/>
        <end position="232"/>
    </location>
</feature>
<proteinExistence type="predicted"/>
<dbReference type="EMBL" id="BAAADJ010000023">
    <property type="protein sequence ID" value="GAA0334330.1"/>
    <property type="molecule type" value="Genomic_DNA"/>
</dbReference>
<dbReference type="PANTHER" id="PTHR34408">
    <property type="entry name" value="FAMILY PROTEIN, PUTATIVE-RELATED"/>
    <property type="match status" value="1"/>
</dbReference>
<keyword evidence="6" id="KW-1185">Reference proteome</keyword>
<dbReference type="Proteomes" id="UP001500782">
    <property type="component" value="Unassembled WGS sequence"/>
</dbReference>
<reference evidence="5 6" key="1">
    <citation type="journal article" date="2019" name="Int. J. Syst. Evol. Microbiol.">
        <title>The Global Catalogue of Microorganisms (GCM) 10K type strain sequencing project: providing services to taxonomists for standard genome sequencing and annotation.</title>
        <authorList>
            <consortium name="The Broad Institute Genomics Platform"/>
            <consortium name="The Broad Institute Genome Sequencing Center for Infectious Disease"/>
            <person name="Wu L."/>
            <person name="Ma J."/>
        </authorList>
    </citation>
    <scope>NUCLEOTIDE SEQUENCE [LARGE SCALE GENOMIC DNA]</scope>
    <source>
        <strain evidence="5 6">JCM 9731</strain>
    </source>
</reference>
<feature type="domain" description="SH3b" evidence="4">
    <location>
        <begin position="352"/>
        <end position="414"/>
    </location>
</feature>
<dbReference type="Pfam" id="PF08239">
    <property type="entry name" value="SH3_3"/>
    <property type="match status" value="5"/>
</dbReference>
<dbReference type="InterPro" id="IPR017293">
    <property type="entry name" value="N-acetylmuramoyl-L-ala_amidase"/>
</dbReference>
<dbReference type="PANTHER" id="PTHR34408:SF1">
    <property type="entry name" value="GLYCOSYL HYDROLASE FAMILY 19 DOMAIN-CONTAINING PROTEIN HI_1415"/>
    <property type="match status" value="1"/>
</dbReference>
<dbReference type="SMART" id="SM00287">
    <property type="entry name" value="SH3b"/>
    <property type="match status" value="5"/>
</dbReference>
<keyword evidence="1" id="KW-0378">Hydrolase</keyword>
<dbReference type="CDD" id="cd02696">
    <property type="entry name" value="MurNAc-LAA"/>
    <property type="match status" value="1"/>
</dbReference>
<feature type="domain" description="SH3b" evidence="4">
    <location>
        <begin position="29"/>
        <end position="91"/>
    </location>
</feature>
<accession>A0ABN0WE59</accession>
<evidence type="ECO:0000256" key="3">
    <source>
        <dbReference type="SAM" id="MobiDB-lite"/>
    </source>
</evidence>
<evidence type="ECO:0000259" key="4">
    <source>
        <dbReference type="PROSITE" id="PS51781"/>
    </source>
</evidence>
<gene>
    <name evidence="5" type="ORF">GCM10008967_26410</name>
</gene>
<evidence type="ECO:0000313" key="5">
    <source>
        <dbReference type="EMBL" id="GAA0334330.1"/>
    </source>
</evidence>
<feature type="region of interest" description="Disordered" evidence="3">
    <location>
        <begin position="234"/>
        <end position="277"/>
    </location>
</feature>
<evidence type="ECO:0000256" key="2">
    <source>
        <dbReference type="ARBA" id="ARBA00023316"/>
    </source>
</evidence>